<dbReference type="SUPFAM" id="SSF56112">
    <property type="entry name" value="Protein kinase-like (PK-like)"/>
    <property type="match status" value="1"/>
</dbReference>
<dbReference type="PROSITE" id="PS50011">
    <property type="entry name" value="PROTEIN_KINASE_DOM"/>
    <property type="match status" value="1"/>
</dbReference>
<dbReference type="GO" id="GO:0005524">
    <property type="term" value="F:ATP binding"/>
    <property type="evidence" value="ECO:0007669"/>
    <property type="project" value="UniProtKB-KW"/>
</dbReference>
<evidence type="ECO:0000256" key="18">
    <source>
        <dbReference type="ARBA" id="ARBA00047899"/>
    </source>
</evidence>
<dbReference type="GO" id="GO:0005886">
    <property type="term" value="C:plasma membrane"/>
    <property type="evidence" value="ECO:0007669"/>
    <property type="project" value="UniProtKB-SubCell"/>
</dbReference>
<dbReference type="InterPro" id="IPR008271">
    <property type="entry name" value="Ser/Thr_kinase_AS"/>
</dbReference>
<dbReference type="AlphaFoldDB" id="A0A067DLY6"/>
<dbReference type="EMBL" id="KK785338">
    <property type="protein sequence ID" value="KDO44009.1"/>
    <property type="molecule type" value="Genomic_DNA"/>
</dbReference>
<dbReference type="Pfam" id="PF00069">
    <property type="entry name" value="Pkinase"/>
    <property type="match status" value="1"/>
</dbReference>
<dbReference type="PANTHER" id="PTHR48055">
    <property type="entry name" value="LEUCINE-RICH REPEAT RECEPTOR PROTEIN KINASE EMS1"/>
    <property type="match status" value="1"/>
</dbReference>
<comment type="catalytic activity">
    <reaction evidence="18">
        <text>L-threonyl-[protein] + ATP = O-phospho-L-threonyl-[protein] + ADP + H(+)</text>
        <dbReference type="Rhea" id="RHEA:46608"/>
        <dbReference type="Rhea" id="RHEA-COMP:11060"/>
        <dbReference type="Rhea" id="RHEA-COMP:11605"/>
        <dbReference type="ChEBI" id="CHEBI:15378"/>
        <dbReference type="ChEBI" id="CHEBI:30013"/>
        <dbReference type="ChEBI" id="CHEBI:30616"/>
        <dbReference type="ChEBI" id="CHEBI:61977"/>
        <dbReference type="ChEBI" id="CHEBI:456216"/>
        <dbReference type="EC" id="2.7.11.1"/>
    </reaction>
</comment>
<dbReference type="PROSITE" id="PS00108">
    <property type="entry name" value="PROTEIN_KINASE_ST"/>
    <property type="match status" value="1"/>
</dbReference>
<evidence type="ECO:0000256" key="4">
    <source>
        <dbReference type="ARBA" id="ARBA00022527"/>
    </source>
</evidence>
<evidence type="ECO:0000256" key="15">
    <source>
        <dbReference type="ARBA" id="ARBA00023136"/>
    </source>
</evidence>
<dbReference type="Proteomes" id="UP000027120">
    <property type="component" value="Unassembled WGS sequence"/>
</dbReference>
<keyword evidence="7" id="KW-0808">Transferase</keyword>
<dbReference type="SMART" id="SM00220">
    <property type="entry name" value="S_TKc"/>
    <property type="match status" value="1"/>
</dbReference>
<dbReference type="Gene3D" id="3.30.200.20">
    <property type="entry name" value="Phosphorylase Kinase, domain 1"/>
    <property type="match status" value="1"/>
</dbReference>
<dbReference type="STRING" id="2711.A0A067DLY6"/>
<keyword evidence="11" id="KW-0547">Nucleotide-binding</keyword>
<evidence type="ECO:0000256" key="1">
    <source>
        <dbReference type="ARBA" id="ARBA00004162"/>
    </source>
</evidence>
<keyword evidence="4" id="KW-0723">Serine/threonine-protein kinase</keyword>
<evidence type="ECO:0000256" key="9">
    <source>
        <dbReference type="ARBA" id="ARBA00022729"/>
    </source>
</evidence>
<evidence type="ECO:0000256" key="11">
    <source>
        <dbReference type="ARBA" id="ARBA00022741"/>
    </source>
</evidence>
<dbReference type="SMR" id="A0A067DLY6"/>
<keyword evidence="3" id="KW-1003">Cell membrane</keyword>
<dbReference type="PANTHER" id="PTHR48055:SF55">
    <property type="entry name" value="PROTEIN KINASE DOMAIN-CONTAINING PROTEIN"/>
    <property type="match status" value="1"/>
</dbReference>
<protein>
    <recommendedName>
        <fullName evidence="2">non-specific serine/threonine protein kinase</fullName>
        <ecNumber evidence="2">2.7.11.1</ecNumber>
    </recommendedName>
</protein>
<name>A0A067DLY6_CITSI</name>
<dbReference type="InterPro" id="IPR051564">
    <property type="entry name" value="LRR_receptor-like_kinase"/>
</dbReference>
<evidence type="ECO:0000256" key="16">
    <source>
        <dbReference type="ARBA" id="ARBA00023170"/>
    </source>
</evidence>
<dbReference type="GO" id="GO:0004674">
    <property type="term" value="F:protein serine/threonine kinase activity"/>
    <property type="evidence" value="ECO:0007669"/>
    <property type="project" value="UniProtKB-KW"/>
</dbReference>
<evidence type="ECO:0000313" key="21">
    <source>
        <dbReference type="EMBL" id="KDO44009.1"/>
    </source>
</evidence>
<evidence type="ECO:0000256" key="2">
    <source>
        <dbReference type="ARBA" id="ARBA00012513"/>
    </source>
</evidence>
<feature type="non-terminal residue" evidence="21">
    <location>
        <position position="1"/>
    </location>
</feature>
<keyword evidence="13" id="KW-0067">ATP-binding</keyword>
<comment type="subcellular location">
    <subcellularLocation>
        <location evidence="1">Cell membrane</location>
        <topology evidence="1">Single-pass membrane protein</topology>
    </subcellularLocation>
</comment>
<evidence type="ECO:0000256" key="19">
    <source>
        <dbReference type="ARBA" id="ARBA00048679"/>
    </source>
</evidence>
<keyword evidence="16" id="KW-0675">Receptor</keyword>
<keyword evidence="15" id="KW-0472">Membrane</keyword>
<keyword evidence="9" id="KW-0732">Signal</keyword>
<accession>A0A067DLY6</accession>
<dbReference type="InterPro" id="IPR011009">
    <property type="entry name" value="Kinase-like_dom_sf"/>
</dbReference>
<keyword evidence="8" id="KW-0812">Transmembrane</keyword>
<proteinExistence type="predicted"/>
<evidence type="ECO:0000256" key="3">
    <source>
        <dbReference type="ARBA" id="ARBA00022475"/>
    </source>
</evidence>
<comment type="catalytic activity">
    <reaction evidence="19">
        <text>L-seryl-[protein] + ATP = O-phospho-L-seryl-[protein] + ADP + H(+)</text>
        <dbReference type="Rhea" id="RHEA:17989"/>
        <dbReference type="Rhea" id="RHEA-COMP:9863"/>
        <dbReference type="Rhea" id="RHEA-COMP:11604"/>
        <dbReference type="ChEBI" id="CHEBI:15378"/>
        <dbReference type="ChEBI" id="CHEBI:29999"/>
        <dbReference type="ChEBI" id="CHEBI:30616"/>
        <dbReference type="ChEBI" id="CHEBI:83421"/>
        <dbReference type="ChEBI" id="CHEBI:456216"/>
        <dbReference type="EC" id="2.7.11.1"/>
    </reaction>
</comment>
<evidence type="ECO:0000256" key="7">
    <source>
        <dbReference type="ARBA" id="ARBA00022679"/>
    </source>
</evidence>
<evidence type="ECO:0000256" key="17">
    <source>
        <dbReference type="ARBA" id="ARBA00023180"/>
    </source>
</evidence>
<reference evidence="21 22" key="1">
    <citation type="submission" date="2014-04" db="EMBL/GenBank/DDBJ databases">
        <authorList>
            <consortium name="International Citrus Genome Consortium"/>
            <person name="Gmitter F."/>
            <person name="Chen C."/>
            <person name="Farmerie W."/>
            <person name="Harkins T."/>
            <person name="Desany B."/>
            <person name="Mohiuddin M."/>
            <person name="Kodira C."/>
            <person name="Borodovsky M."/>
            <person name="Lomsadze A."/>
            <person name="Burns P."/>
            <person name="Jenkins J."/>
            <person name="Prochnik S."/>
            <person name="Shu S."/>
            <person name="Chapman J."/>
            <person name="Pitluck S."/>
            <person name="Schmutz J."/>
            <person name="Rokhsar D."/>
        </authorList>
    </citation>
    <scope>NUCLEOTIDE SEQUENCE</scope>
</reference>
<evidence type="ECO:0000313" key="22">
    <source>
        <dbReference type="Proteomes" id="UP000027120"/>
    </source>
</evidence>
<evidence type="ECO:0000256" key="6">
    <source>
        <dbReference type="ARBA" id="ARBA00022614"/>
    </source>
</evidence>
<feature type="domain" description="Protein kinase" evidence="20">
    <location>
        <begin position="32"/>
        <end position="327"/>
    </location>
</feature>
<dbReference type="FunFam" id="1.10.510.10:FF:000358">
    <property type="entry name" value="Putative leucine-rich repeat receptor-like serine/threonine-protein kinase"/>
    <property type="match status" value="1"/>
</dbReference>
<sequence>KKPAHKDSNMLSMKQQFPMISYAELSKATNNFSPANKIGQGGVSIVYKGILDESRSIVAVKVVNLKQKEASRSFAAECNALRNIRHRNLIKIITICSSIDFEGFDFKAIVFEYMQNRNLEQWLRQSNGQLRFLTQRVNIAIDVSFAIEYFHHHCQPSIVHGDLKPSNILLDQDIVAHVGDLGLAKFLFGYEPGTAAETASNSIEIKGIVGYVAPEYGMGSKASVSGDVYNFGILLLEMFTRRRPTDAMFNEGLTLHEFVKMALPDKVMEIVDPSLLLEVTANNYSWIEDCLVAVIGTGVTCSMESPMERMEMRDVVAKLRHARETFLGTRI</sequence>
<organism evidence="21 22">
    <name type="scientific">Citrus sinensis</name>
    <name type="common">Sweet orange</name>
    <name type="synonym">Citrus aurantium var. sinensis</name>
    <dbReference type="NCBI Taxonomy" id="2711"/>
    <lineage>
        <taxon>Eukaryota</taxon>
        <taxon>Viridiplantae</taxon>
        <taxon>Streptophyta</taxon>
        <taxon>Embryophyta</taxon>
        <taxon>Tracheophyta</taxon>
        <taxon>Spermatophyta</taxon>
        <taxon>Magnoliopsida</taxon>
        <taxon>eudicotyledons</taxon>
        <taxon>Gunneridae</taxon>
        <taxon>Pentapetalae</taxon>
        <taxon>rosids</taxon>
        <taxon>malvids</taxon>
        <taxon>Sapindales</taxon>
        <taxon>Rutaceae</taxon>
        <taxon>Aurantioideae</taxon>
        <taxon>Citrus</taxon>
    </lineage>
</organism>
<keyword evidence="10" id="KW-0677">Repeat</keyword>
<evidence type="ECO:0000256" key="12">
    <source>
        <dbReference type="ARBA" id="ARBA00022777"/>
    </source>
</evidence>
<keyword evidence="14" id="KW-1133">Transmembrane helix</keyword>
<gene>
    <name evidence="21" type="ORF">CISIN_1g046639mg</name>
</gene>
<evidence type="ECO:0000256" key="10">
    <source>
        <dbReference type="ARBA" id="ARBA00022737"/>
    </source>
</evidence>
<keyword evidence="17" id="KW-0325">Glycoprotein</keyword>
<dbReference type="FunFam" id="3.30.200.20:FF:000432">
    <property type="entry name" value="LRR receptor-like serine/threonine-protein kinase EFR"/>
    <property type="match status" value="1"/>
</dbReference>
<keyword evidence="6" id="KW-0433">Leucine-rich repeat</keyword>
<keyword evidence="5" id="KW-0597">Phosphoprotein</keyword>
<dbReference type="EC" id="2.7.11.1" evidence="2"/>
<keyword evidence="12" id="KW-0418">Kinase</keyword>
<keyword evidence="22" id="KW-1185">Reference proteome</keyword>
<evidence type="ECO:0000256" key="8">
    <source>
        <dbReference type="ARBA" id="ARBA00022692"/>
    </source>
</evidence>
<evidence type="ECO:0000259" key="20">
    <source>
        <dbReference type="PROSITE" id="PS50011"/>
    </source>
</evidence>
<evidence type="ECO:0000256" key="13">
    <source>
        <dbReference type="ARBA" id="ARBA00022840"/>
    </source>
</evidence>
<dbReference type="Gene3D" id="1.10.510.10">
    <property type="entry name" value="Transferase(Phosphotransferase) domain 1"/>
    <property type="match status" value="1"/>
</dbReference>
<dbReference type="InterPro" id="IPR000719">
    <property type="entry name" value="Prot_kinase_dom"/>
</dbReference>
<evidence type="ECO:0000256" key="5">
    <source>
        <dbReference type="ARBA" id="ARBA00022553"/>
    </source>
</evidence>
<evidence type="ECO:0000256" key="14">
    <source>
        <dbReference type="ARBA" id="ARBA00022989"/>
    </source>
</evidence>